<dbReference type="InterPro" id="IPR005302">
    <property type="entry name" value="MoCF_Sase_C"/>
</dbReference>
<evidence type="ECO:0000313" key="2">
    <source>
        <dbReference type="EMBL" id="MEX8193659.1"/>
    </source>
</evidence>
<keyword evidence="3" id="KW-1185">Reference proteome</keyword>
<comment type="caution">
    <text evidence="2">The sequence shown here is derived from an EMBL/GenBank/DDBJ whole genome shotgun (WGS) entry which is preliminary data.</text>
</comment>
<dbReference type="Pfam" id="PF03473">
    <property type="entry name" value="MOSC"/>
    <property type="match status" value="1"/>
</dbReference>
<dbReference type="SUPFAM" id="SSF50800">
    <property type="entry name" value="PK beta-barrel domain-like"/>
    <property type="match status" value="1"/>
</dbReference>
<sequence>MPSPAPDTTVLAVHRDREHRFGKCRVGAIELQAGLGVVDDAHWGRKVQHRSRVKADPEQPNLRQVHLISAALFAHLETLGFAVGPGQLGENISLADAPGLGWRELIALPTGTRLHFAQGPVVELTGLRNPCAQIDHFQPGLLAAMLERMADGRLIRKTGVMGVVLQGGRIQPHDALRLELPPAPQRVLERV</sequence>
<evidence type="ECO:0000259" key="1">
    <source>
        <dbReference type="PROSITE" id="PS51340"/>
    </source>
</evidence>
<dbReference type="PANTHER" id="PTHR36930">
    <property type="entry name" value="METAL-SULFUR CLUSTER BIOSYNTHESIS PROTEINS YUAD-RELATED"/>
    <property type="match status" value="1"/>
</dbReference>
<dbReference type="PROSITE" id="PS51340">
    <property type="entry name" value="MOSC"/>
    <property type="match status" value="1"/>
</dbReference>
<organism evidence="2 3">
    <name type="scientific">Comamonas guangdongensis</name>
    <dbReference type="NCBI Taxonomy" id="510515"/>
    <lineage>
        <taxon>Bacteria</taxon>
        <taxon>Pseudomonadati</taxon>
        <taxon>Pseudomonadota</taxon>
        <taxon>Betaproteobacteria</taxon>
        <taxon>Burkholderiales</taxon>
        <taxon>Comamonadaceae</taxon>
        <taxon>Comamonas</taxon>
    </lineage>
</organism>
<dbReference type="EMBL" id="JBFYGN010000012">
    <property type="protein sequence ID" value="MEX8193659.1"/>
    <property type="molecule type" value="Genomic_DNA"/>
</dbReference>
<evidence type="ECO:0000313" key="3">
    <source>
        <dbReference type="Proteomes" id="UP001561046"/>
    </source>
</evidence>
<dbReference type="RefSeq" id="WP_369338853.1">
    <property type="nucleotide sequence ID" value="NZ_JBFYGN010000012.1"/>
</dbReference>
<reference evidence="2 3" key="1">
    <citation type="journal article" date="2013" name="Int. J. Syst. Evol. Microbiol.">
        <title>Comamonas guangdongensis sp. nov., isolated from subterranean forest sediment, and emended description of the genus Comamonas.</title>
        <authorList>
            <person name="Zhang J."/>
            <person name="Wang Y."/>
            <person name="Zhou S."/>
            <person name="Wu C."/>
            <person name="He J."/>
            <person name="Li F."/>
        </authorList>
    </citation>
    <scope>NUCLEOTIDE SEQUENCE [LARGE SCALE GENOMIC DNA]</scope>
    <source>
        <strain evidence="2 3">CCTCC AB2011133</strain>
    </source>
</reference>
<feature type="domain" description="MOSC" evidence="1">
    <location>
        <begin position="24"/>
        <end position="179"/>
    </location>
</feature>
<dbReference type="Proteomes" id="UP001561046">
    <property type="component" value="Unassembled WGS sequence"/>
</dbReference>
<name>A0ABV3ZXM9_9BURK</name>
<dbReference type="InterPro" id="IPR052716">
    <property type="entry name" value="MOSC_domain"/>
</dbReference>
<protein>
    <submittedName>
        <fullName evidence="2">MOSC domain-containing protein</fullName>
    </submittedName>
</protein>
<proteinExistence type="predicted"/>
<gene>
    <name evidence="2" type="ORF">AB6724_12515</name>
</gene>
<dbReference type="InterPro" id="IPR011037">
    <property type="entry name" value="Pyrv_Knase-like_insert_dom_sf"/>
</dbReference>
<accession>A0ABV3ZXM9</accession>
<dbReference type="Gene3D" id="2.40.33.20">
    <property type="entry name" value="PK beta-barrel domain-like"/>
    <property type="match status" value="1"/>
</dbReference>
<dbReference type="PANTHER" id="PTHR36930:SF1">
    <property type="entry name" value="MOSC DOMAIN-CONTAINING PROTEIN"/>
    <property type="match status" value="1"/>
</dbReference>